<reference evidence="6 7" key="1">
    <citation type="submission" date="2020-02" db="EMBL/GenBank/DDBJ databases">
        <title>Acidophilic actinobacteria isolated from forest soil.</title>
        <authorList>
            <person name="Golinska P."/>
        </authorList>
    </citation>
    <scope>NUCLEOTIDE SEQUENCE [LARGE SCALE GENOMIC DNA]</scope>
    <source>
        <strain evidence="6 7">NL8</strain>
    </source>
</reference>
<feature type="compositionally biased region" description="Low complexity" evidence="4">
    <location>
        <begin position="543"/>
        <end position="554"/>
    </location>
</feature>
<feature type="region of interest" description="Disordered" evidence="4">
    <location>
        <begin position="350"/>
        <end position="407"/>
    </location>
</feature>
<keyword evidence="1" id="KW-0645">Protease</keyword>
<dbReference type="SUPFAM" id="SSF52743">
    <property type="entry name" value="Subtilisin-like"/>
    <property type="match status" value="1"/>
</dbReference>
<evidence type="ECO:0000256" key="2">
    <source>
        <dbReference type="ARBA" id="ARBA00022801"/>
    </source>
</evidence>
<dbReference type="Gene3D" id="3.40.50.200">
    <property type="entry name" value="Peptidase S8/S53 domain"/>
    <property type="match status" value="1"/>
</dbReference>
<organism evidence="6 7">
    <name type="scientific">Catenulispora pinistramenti</name>
    <dbReference type="NCBI Taxonomy" id="2705254"/>
    <lineage>
        <taxon>Bacteria</taxon>
        <taxon>Bacillati</taxon>
        <taxon>Actinomycetota</taxon>
        <taxon>Actinomycetes</taxon>
        <taxon>Catenulisporales</taxon>
        <taxon>Catenulisporaceae</taxon>
        <taxon>Catenulispora</taxon>
    </lineage>
</organism>
<keyword evidence="5" id="KW-0732">Signal</keyword>
<accession>A0ABS5L2Z2</accession>
<name>A0ABS5L2Z2_9ACTN</name>
<gene>
    <name evidence="6" type="ORF">KGQ19_38260</name>
</gene>
<keyword evidence="3" id="KW-0720">Serine protease</keyword>
<dbReference type="EMBL" id="JAAFYZ010000205">
    <property type="protein sequence ID" value="MBS2552717.1"/>
    <property type="molecule type" value="Genomic_DNA"/>
</dbReference>
<dbReference type="RefSeq" id="WP_212018574.1">
    <property type="nucleotide sequence ID" value="NZ_JAAFYZ010000205.1"/>
</dbReference>
<feature type="signal peptide" evidence="5">
    <location>
        <begin position="1"/>
        <end position="33"/>
    </location>
</feature>
<dbReference type="InterPro" id="IPR023828">
    <property type="entry name" value="Peptidase_S8_Ser-AS"/>
</dbReference>
<dbReference type="PROSITE" id="PS51318">
    <property type="entry name" value="TAT"/>
    <property type="match status" value="1"/>
</dbReference>
<feature type="chain" id="PRO_5046621996" evidence="5">
    <location>
        <begin position="34"/>
        <end position="1306"/>
    </location>
</feature>
<evidence type="ECO:0000256" key="3">
    <source>
        <dbReference type="ARBA" id="ARBA00022825"/>
    </source>
</evidence>
<dbReference type="Proteomes" id="UP000730482">
    <property type="component" value="Unassembled WGS sequence"/>
</dbReference>
<dbReference type="InterPro" id="IPR006311">
    <property type="entry name" value="TAT_signal"/>
</dbReference>
<keyword evidence="2" id="KW-0378">Hydrolase</keyword>
<protein>
    <submittedName>
        <fullName evidence="6">Peptidase S8</fullName>
    </submittedName>
</protein>
<evidence type="ECO:0000256" key="4">
    <source>
        <dbReference type="SAM" id="MobiDB-lite"/>
    </source>
</evidence>
<evidence type="ECO:0000256" key="5">
    <source>
        <dbReference type="SAM" id="SignalP"/>
    </source>
</evidence>
<keyword evidence="7" id="KW-1185">Reference proteome</keyword>
<evidence type="ECO:0000313" key="7">
    <source>
        <dbReference type="Proteomes" id="UP000730482"/>
    </source>
</evidence>
<feature type="compositionally biased region" description="Polar residues" evidence="4">
    <location>
        <begin position="396"/>
        <end position="405"/>
    </location>
</feature>
<dbReference type="PROSITE" id="PS00138">
    <property type="entry name" value="SUBTILASE_SER"/>
    <property type="match status" value="1"/>
</dbReference>
<comment type="caution">
    <text evidence="6">The sequence shown here is derived from an EMBL/GenBank/DDBJ whole genome shotgun (WGS) entry which is preliminary data.</text>
</comment>
<dbReference type="InterPro" id="IPR036852">
    <property type="entry name" value="Peptidase_S8/S53_dom_sf"/>
</dbReference>
<proteinExistence type="predicted"/>
<evidence type="ECO:0000313" key="6">
    <source>
        <dbReference type="EMBL" id="MBS2552717.1"/>
    </source>
</evidence>
<feature type="compositionally biased region" description="Polar residues" evidence="4">
    <location>
        <begin position="369"/>
        <end position="387"/>
    </location>
</feature>
<evidence type="ECO:0000256" key="1">
    <source>
        <dbReference type="ARBA" id="ARBA00022670"/>
    </source>
</evidence>
<feature type="region of interest" description="Disordered" evidence="4">
    <location>
        <begin position="56"/>
        <end position="84"/>
    </location>
</feature>
<feature type="region of interest" description="Disordered" evidence="4">
    <location>
        <begin position="540"/>
        <end position="560"/>
    </location>
</feature>
<sequence length="1306" mass="133869">MHSVSRRIRLITTLVASTTLAAGSLCAASAATASNGPSVPSRPTYTFDSAGTTPFGESWKASDHPVPGGNAAAAASGHEATSMISGSTPIPDSLVAAAKNDAAASVNKRLAVANTSGLPDNYGISTSLESWMNSGGVDALGAYSDLASRYGKLPGQGEIITNVCVGDLTDASMAAAGDGYVKTYGPTTIVQNGQRYLDLPSMPLIPTYVSDPAGHLNPLGSTENEDQADGEIMLDFSVMAPLPHQDQRPANTGSGFTDLLGIAPGAQYRLVVPATPSVDQIRVALLAAARQSPRPNVINASLGFGTDSQGFPGRYLEDDPAIQATIAQIVHQYGITVSIAANDGTRLYTPTAVGPDGGSTPTDVAHSAHQATTIDDDSNSTTPSRVQDSGAIAAGGSTTDDTLSAGTAGPATVAETRISGGGDFSSGFGSRIDVSAPSDNIPAFSHTIGKSAQSVDVSLTGGTSASAPEVAAAAAVVDGAAKLTGRTLNPQQIRDLLEHTARKVATPAQIDRTLNVGPQVDLTAAVERLLSARHGDDDNAVVDGTAADSTNADSTDARGGPTKIVRLGVQHHELLGQEGGEFLESTDPTSIDLAGPADVRGAKTGEGLVGPLTFAADVVNAGHGSSYRLTVGSQHFDSATPAIRLTPTQLLTAAGLPVVSTTPRTVPVRFDVLSHGRSTASVTQSITLSATDGTYLEAQAPTAPATVNAGQSVTVHYDLTGVRNLKSPTIAVSTVGHWSPVLAPLYANVWTAPLTGTSGDITIPASAFTSGGGIYGISIIQNYAEPQFPTYGESTPIRVAGFTADRRPDAPTLAVGGHRDDASAAFGHQAEVKRSAPTFSVHYSVDQVPGAAGAMLEISSGAPTLWNSLNTFTAQNGTARDGDGYDAGSLVYQKLPGRSGTVTLDAIKLGLPSSSSYNVRILPVGRDGKAAGQASPSSALVVDDGLPPNGSQVLDFAAKGADSVAVRTDASDPGESVVHYNPANGTYGSVITADTTQSGPYAIIGVDDSAHRVVLMHTLNQDSYQLEVRNLSDGSLVGTPQVVQNPPGDVIGGRMDAGRHQAWVLQWKAPDYHDELLNVDVSTGKAGTPVEPDAAAKAPAHHYDGIDIDPSTGTVQLAFLPNFAECFGSAANTVINISEATGAVSVSSGSVPACGVGFASSQDGSKATLLNYASFSVNMLSHTTLNQVDEKSLTSGAASTLRQQQAGPVAVDSAHHLALIAYASPQPLSIFGHPGGVQTDSNGRSQIDVVDTDTGKVVKTLSSFQFNQGFGGPLAFTAEPDIQIDPKTRTGYTYGPNWSQIEQFSY</sequence>